<feature type="transmembrane region" description="Helical" evidence="1">
    <location>
        <begin position="53"/>
        <end position="75"/>
    </location>
</feature>
<dbReference type="KEGG" id="saco:SAME_00077"/>
<accession>A0A239WBH9</accession>
<reference evidence="2 3" key="1">
    <citation type="submission" date="2017-06" db="EMBL/GenBank/DDBJ databases">
        <authorList>
            <consortium name="Pathogen Informatics"/>
        </authorList>
    </citation>
    <scope>NUCLEOTIDE SEQUENCE [LARGE SCALE GENOMIC DNA]</scope>
    <source>
        <strain evidence="2 3">NCTC11291</strain>
    </source>
</reference>
<name>A0A239WBH9_STRAI</name>
<feature type="transmembrane region" description="Helical" evidence="1">
    <location>
        <begin position="131"/>
        <end position="149"/>
    </location>
</feature>
<dbReference type="Proteomes" id="UP000215144">
    <property type="component" value="Chromosome 1"/>
</dbReference>
<keyword evidence="1" id="KW-1133">Transmembrane helix</keyword>
<dbReference type="AlphaFoldDB" id="A0A239WBH9"/>
<evidence type="ECO:0000313" key="2">
    <source>
        <dbReference type="EMBL" id="SNV31871.1"/>
    </source>
</evidence>
<protein>
    <submittedName>
        <fullName evidence="2">Uncharacterized protein</fullName>
    </submittedName>
</protein>
<proteinExistence type="predicted"/>
<feature type="transmembrane region" description="Helical" evidence="1">
    <location>
        <begin position="156"/>
        <end position="174"/>
    </location>
</feature>
<keyword evidence="1" id="KW-0472">Membrane</keyword>
<dbReference type="OrthoDB" id="2218352at2"/>
<feature type="transmembrane region" description="Helical" evidence="1">
    <location>
        <begin position="21"/>
        <end position="41"/>
    </location>
</feature>
<evidence type="ECO:0000313" key="3">
    <source>
        <dbReference type="Proteomes" id="UP000215144"/>
    </source>
</evidence>
<gene>
    <name evidence="2" type="ORF">SAMEA4504048_00077</name>
</gene>
<feature type="transmembrane region" description="Helical" evidence="1">
    <location>
        <begin position="194"/>
        <end position="215"/>
    </location>
</feature>
<organism evidence="2 3">
    <name type="scientific">Streptococcus acidominimus</name>
    <dbReference type="NCBI Taxonomy" id="1326"/>
    <lineage>
        <taxon>Bacteria</taxon>
        <taxon>Bacillati</taxon>
        <taxon>Bacillota</taxon>
        <taxon>Bacilli</taxon>
        <taxon>Lactobacillales</taxon>
        <taxon>Streptococcaceae</taxon>
        <taxon>Streptococcus</taxon>
    </lineage>
</organism>
<feature type="transmembrane region" description="Helical" evidence="1">
    <location>
        <begin position="95"/>
        <end position="116"/>
    </location>
</feature>
<evidence type="ECO:0000256" key="1">
    <source>
        <dbReference type="SAM" id="Phobius"/>
    </source>
</evidence>
<dbReference type="EMBL" id="LT906454">
    <property type="protein sequence ID" value="SNV31871.1"/>
    <property type="molecule type" value="Genomic_DNA"/>
</dbReference>
<keyword evidence="1" id="KW-0812">Transmembrane</keyword>
<sequence length="221" mass="25140">MKRTLKLRGMQLLDHLKLTAMIMLGFGLIVTAFAALTFFVGDNSSFNMEKISWLNGSLQVISVFLSIWSFIVFFADGMLDFDSALRFGNKRKNYFIINFFVYAIMIVAATFLSLVSKSEHLPSWQTFSSEFWGNFAGYFIIAIFGFAIYKWGWKVLFALFGIHFLSGIALVIFSVVLRDNLPRILEVISQLPDIVYKGIGALALLAVISMYYWIIAKIEVK</sequence>
<dbReference type="RefSeq" id="WP_017770735.1">
    <property type="nucleotide sequence ID" value="NZ_LT906454.1"/>
</dbReference>